<evidence type="ECO:0000313" key="7">
    <source>
        <dbReference type="Proteomes" id="UP000186817"/>
    </source>
</evidence>
<gene>
    <name evidence="6" type="ORF">AK812_SmicGene6255</name>
</gene>
<reference evidence="6 7" key="1">
    <citation type="submission" date="2016-02" db="EMBL/GenBank/DDBJ databases">
        <title>Genome analysis of coral dinoflagellate symbionts highlights evolutionary adaptations to a symbiotic lifestyle.</title>
        <authorList>
            <person name="Aranda M."/>
            <person name="Li Y."/>
            <person name="Liew Y.J."/>
            <person name="Baumgarten S."/>
            <person name="Simakov O."/>
            <person name="Wilson M."/>
            <person name="Piel J."/>
            <person name="Ashoor H."/>
            <person name="Bougouffa S."/>
            <person name="Bajic V.B."/>
            <person name="Ryu T."/>
            <person name="Ravasi T."/>
            <person name="Bayer T."/>
            <person name="Micklem G."/>
            <person name="Kim H."/>
            <person name="Bhak J."/>
            <person name="Lajeunesse T.C."/>
            <person name="Voolstra C.R."/>
        </authorList>
    </citation>
    <scope>NUCLEOTIDE SEQUENCE [LARGE SCALE GENOMIC DNA]</scope>
    <source>
        <strain evidence="6 7">CCMP2467</strain>
    </source>
</reference>
<evidence type="ECO:0000256" key="3">
    <source>
        <dbReference type="ARBA" id="ARBA00022801"/>
    </source>
</evidence>
<dbReference type="Gene3D" id="3.90.190.10">
    <property type="entry name" value="Protein tyrosine phosphatase superfamily"/>
    <property type="match status" value="1"/>
</dbReference>
<keyword evidence="3" id="KW-0378">Hydrolase</keyword>
<name>A0A1Q9ERM6_SYMMI</name>
<dbReference type="SUPFAM" id="SSF52799">
    <property type="entry name" value="(Phosphotyrosine protein) phosphatases II"/>
    <property type="match status" value="1"/>
</dbReference>
<dbReference type="PANTHER" id="PTHR10159">
    <property type="entry name" value="DUAL SPECIFICITY PROTEIN PHOSPHATASE"/>
    <property type="match status" value="1"/>
</dbReference>
<evidence type="ECO:0000259" key="5">
    <source>
        <dbReference type="PROSITE" id="PS50056"/>
    </source>
</evidence>
<comment type="similarity">
    <text evidence="1">Belongs to the protein-tyrosine phosphatase family. Non-receptor class dual specificity subfamily.</text>
</comment>
<dbReference type="Proteomes" id="UP000186817">
    <property type="component" value="Unassembled WGS sequence"/>
</dbReference>
<dbReference type="EMBL" id="LSRX01000085">
    <property type="protein sequence ID" value="OLQ10057.1"/>
    <property type="molecule type" value="Genomic_DNA"/>
</dbReference>
<evidence type="ECO:0000256" key="4">
    <source>
        <dbReference type="ARBA" id="ARBA00022912"/>
    </source>
</evidence>
<dbReference type="AlphaFoldDB" id="A0A1Q9ERM6"/>
<dbReference type="PANTHER" id="PTHR10159:SF519">
    <property type="entry name" value="DUAL SPECIFICITY PROTEIN PHOSPHATASE MPK3"/>
    <property type="match status" value="1"/>
</dbReference>
<dbReference type="InterPro" id="IPR020422">
    <property type="entry name" value="TYR_PHOSPHATASE_DUAL_dom"/>
</dbReference>
<proteinExistence type="inferred from homology"/>
<evidence type="ECO:0000256" key="2">
    <source>
        <dbReference type="ARBA" id="ARBA00013064"/>
    </source>
</evidence>
<dbReference type="InterPro" id="IPR000340">
    <property type="entry name" value="Dual-sp_phosphatase_cat-dom"/>
</dbReference>
<keyword evidence="7" id="KW-1185">Reference proteome</keyword>
<sequence length="419" mass="45921">MAVEASAAAMPDVILEVKPFGKSGVRLCWQRREVGKRIGPLCAIEANTGVGETAKLVAEVLAGKDWLAVDEALGCSGVIVVRSLPHLPGTEPKTALWRLRCGEEASTPKAMPRVPPRAGEARRCKGVQLEDEDVEQVYNILQWYGTVVIDMREGDVERLAESWVCPDIAALAKLTFRDDALVMGFLPAEAEAVLQGRVRRRVYTVGSAVVEPLLRSFKVLSAPPVQKRPVLPNVIGARLVVGHQGHAAKLDEWSKHLNIIGVINLAPNVVPSKLDAIPDRAFYHEVWHSDAMPLWDTADDGRRLCDVLPETLAVIDRALGANPSGRVFIHCQQGRSRAASIAAAHLLTQNSSWNLFDAVSLVALRRPETEINLSYAESLEEFALSLGREPALDQVRRELPRHLRGGGVAQDWRDKMLDA</sequence>
<dbReference type="GO" id="GO:0005737">
    <property type="term" value="C:cytoplasm"/>
    <property type="evidence" value="ECO:0007669"/>
    <property type="project" value="TreeGrafter"/>
</dbReference>
<keyword evidence="4" id="KW-0904">Protein phosphatase</keyword>
<organism evidence="6 7">
    <name type="scientific">Symbiodinium microadriaticum</name>
    <name type="common">Dinoflagellate</name>
    <name type="synonym">Zooxanthella microadriatica</name>
    <dbReference type="NCBI Taxonomy" id="2951"/>
    <lineage>
        <taxon>Eukaryota</taxon>
        <taxon>Sar</taxon>
        <taxon>Alveolata</taxon>
        <taxon>Dinophyceae</taxon>
        <taxon>Suessiales</taxon>
        <taxon>Symbiodiniaceae</taxon>
        <taxon>Symbiodinium</taxon>
    </lineage>
</organism>
<evidence type="ECO:0000256" key="1">
    <source>
        <dbReference type="ARBA" id="ARBA00008601"/>
    </source>
</evidence>
<comment type="caution">
    <text evidence="6">The sequence shown here is derived from an EMBL/GenBank/DDBJ whole genome shotgun (WGS) entry which is preliminary data.</text>
</comment>
<dbReference type="PROSITE" id="PS50056">
    <property type="entry name" value="TYR_PHOSPHATASE_2"/>
    <property type="match status" value="1"/>
</dbReference>
<dbReference type="Pfam" id="PF00782">
    <property type="entry name" value="DSPc"/>
    <property type="match status" value="1"/>
</dbReference>
<dbReference type="InterPro" id="IPR000387">
    <property type="entry name" value="Tyr_Pase_dom"/>
</dbReference>
<protein>
    <recommendedName>
        <fullName evidence="2">protein-tyrosine-phosphatase</fullName>
        <ecNumber evidence="2">3.1.3.48</ecNumber>
    </recommendedName>
</protein>
<dbReference type="OrthoDB" id="10252009at2759"/>
<dbReference type="SMART" id="SM00195">
    <property type="entry name" value="DSPc"/>
    <property type="match status" value="1"/>
</dbReference>
<dbReference type="EC" id="3.1.3.48" evidence="2"/>
<dbReference type="GO" id="GO:0004725">
    <property type="term" value="F:protein tyrosine phosphatase activity"/>
    <property type="evidence" value="ECO:0007669"/>
    <property type="project" value="UniProtKB-EC"/>
</dbReference>
<feature type="domain" description="Tyrosine specific protein phosphatases" evidence="5">
    <location>
        <begin position="305"/>
        <end position="367"/>
    </location>
</feature>
<dbReference type="GO" id="GO:0043409">
    <property type="term" value="P:negative regulation of MAPK cascade"/>
    <property type="evidence" value="ECO:0007669"/>
    <property type="project" value="TreeGrafter"/>
</dbReference>
<accession>A0A1Q9ERM6</accession>
<dbReference type="InterPro" id="IPR029021">
    <property type="entry name" value="Prot-tyrosine_phosphatase-like"/>
</dbReference>
<evidence type="ECO:0000313" key="6">
    <source>
        <dbReference type="EMBL" id="OLQ10057.1"/>
    </source>
</evidence>